<evidence type="ECO:0000256" key="1">
    <source>
        <dbReference type="ARBA" id="ARBA00022729"/>
    </source>
</evidence>
<evidence type="ECO:0000256" key="5">
    <source>
        <dbReference type="RuleBase" id="RU000489"/>
    </source>
</evidence>
<comment type="caution">
    <text evidence="9">The sequence shown here is derived from an EMBL/GenBank/DDBJ whole genome shotgun (WGS) entry which is preliminary data.</text>
</comment>
<dbReference type="InterPro" id="IPR001579">
    <property type="entry name" value="Glyco_hydro_18_chit_AS"/>
</dbReference>
<keyword evidence="3" id="KW-0325">Glycoprotein</keyword>
<dbReference type="SUPFAM" id="SSF54556">
    <property type="entry name" value="Chitinase insertion domain"/>
    <property type="match status" value="1"/>
</dbReference>
<dbReference type="PANTHER" id="PTHR11177:SF390">
    <property type="entry name" value="CHITINASE 11"/>
    <property type="match status" value="1"/>
</dbReference>
<evidence type="ECO:0000256" key="2">
    <source>
        <dbReference type="ARBA" id="ARBA00022801"/>
    </source>
</evidence>
<dbReference type="EMBL" id="CAKOFQ010006697">
    <property type="protein sequence ID" value="CAH1961843.1"/>
    <property type="molecule type" value="Genomic_DNA"/>
</dbReference>
<keyword evidence="7" id="KW-1133">Transmembrane helix</keyword>
<evidence type="ECO:0000313" key="10">
    <source>
        <dbReference type="Proteomes" id="UP001152888"/>
    </source>
</evidence>
<feature type="transmembrane region" description="Helical" evidence="7">
    <location>
        <begin position="45"/>
        <end position="70"/>
    </location>
</feature>
<dbReference type="InterPro" id="IPR011583">
    <property type="entry name" value="Chitinase_II/V-like_cat"/>
</dbReference>
<dbReference type="GO" id="GO:0004568">
    <property type="term" value="F:chitinase activity"/>
    <property type="evidence" value="ECO:0007669"/>
    <property type="project" value="TreeGrafter"/>
</dbReference>
<dbReference type="InterPro" id="IPR001223">
    <property type="entry name" value="Glyco_hydro18_cat"/>
</dbReference>
<dbReference type="GO" id="GO:0005975">
    <property type="term" value="P:carbohydrate metabolic process"/>
    <property type="evidence" value="ECO:0007669"/>
    <property type="project" value="InterPro"/>
</dbReference>
<dbReference type="FunFam" id="3.10.50.10:FF:000003">
    <property type="entry name" value="Class V chitinase CHIT5b"/>
    <property type="match status" value="1"/>
</dbReference>
<dbReference type="GO" id="GO:0005576">
    <property type="term" value="C:extracellular region"/>
    <property type="evidence" value="ECO:0007669"/>
    <property type="project" value="TreeGrafter"/>
</dbReference>
<evidence type="ECO:0000256" key="4">
    <source>
        <dbReference type="ARBA" id="ARBA00023295"/>
    </source>
</evidence>
<dbReference type="SUPFAM" id="SSF51445">
    <property type="entry name" value="(Trans)glycosidases"/>
    <property type="match status" value="1"/>
</dbReference>
<dbReference type="PROSITE" id="PS01095">
    <property type="entry name" value="GH18_1"/>
    <property type="match status" value="1"/>
</dbReference>
<sequence length="487" mass="55828">MPIIGYWLSNTFQKMGKNLYWFMLAEVDSKNNTCFRSRWYIDKRIVVLFTILMCPVILFCATYMLVFGIFPGISYPKALAKDVPEVNIHRALVYSMSPNTTANIVPHSNLHRDLSPHSFKIVCYYNFPGSKNSLQVENLQASLCTHISVAFASISNNSIYLEKSQIDTVQKLVNLKSLNKNLKILVSVGGAGNDGEFPKMVLNHANRKSFIRSVIEYVKEYNIDGVDLDWEFPNEDQEHDKMQKVHFTQLLSEFRKSIEHQPNHPFLLTVAVAAPDFIVQNSYDVSYMNEYVDFVNLMSYDYHYFTKETPFTGYNSPLYASENERYYLATLNINYSANYWNMMGMDRKKIVIGLPTYGHSFRLMNPKNNGLYAPASGYGKLGALGFVDYPVVCQFLNTNRVTPVFDMDTKSSYASKYYEWISFDNQQSLTYKAEYIRDNGFGGAMVYSLNSDDWKGACKQGEFPLVESVRKVLEAGKVDVEEKLVGR</sequence>
<protein>
    <recommendedName>
        <fullName evidence="8">GH18 domain-containing protein</fullName>
    </recommendedName>
</protein>
<dbReference type="InterPro" id="IPR029070">
    <property type="entry name" value="Chitinase_insertion_sf"/>
</dbReference>
<feature type="domain" description="GH18" evidence="8">
    <location>
        <begin position="119"/>
        <end position="476"/>
    </location>
</feature>
<keyword evidence="7" id="KW-0472">Membrane</keyword>
<accession>A0A9P0NYB4</accession>
<dbReference type="InterPro" id="IPR017853">
    <property type="entry name" value="GH"/>
</dbReference>
<reference evidence="9" key="1">
    <citation type="submission" date="2022-03" db="EMBL/GenBank/DDBJ databases">
        <authorList>
            <person name="Sayadi A."/>
        </authorList>
    </citation>
    <scope>NUCLEOTIDE SEQUENCE</scope>
</reference>
<dbReference type="Proteomes" id="UP001152888">
    <property type="component" value="Unassembled WGS sequence"/>
</dbReference>
<dbReference type="Pfam" id="PF00704">
    <property type="entry name" value="Glyco_hydro_18"/>
    <property type="match status" value="1"/>
</dbReference>
<dbReference type="Gene3D" id="3.20.20.80">
    <property type="entry name" value="Glycosidases"/>
    <property type="match status" value="1"/>
</dbReference>
<dbReference type="Gene3D" id="3.10.50.10">
    <property type="match status" value="1"/>
</dbReference>
<keyword evidence="2 5" id="KW-0378">Hydrolase</keyword>
<name>A0A9P0NYB4_ACAOB</name>
<gene>
    <name evidence="9" type="ORF">ACAOBT_LOCUS4370</name>
</gene>
<keyword evidence="10" id="KW-1185">Reference proteome</keyword>
<dbReference type="GO" id="GO:0006032">
    <property type="term" value="P:chitin catabolic process"/>
    <property type="evidence" value="ECO:0007669"/>
    <property type="project" value="TreeGrafter"/>
</dbReference>
<evidence type="ECO:0000256" key="7">
    <source>
        <dbReference type="SAM" id="Phobius"/>
    </source>
</evidence>
<dbReference type="GO" id="GO:0008061">
    <property type="term" value="F:chitin binding"/>
    <property type="evidence" value="ECO:0007669"/>
    <property type="project" value="InterPro"/>
</dbReference>
<evidence type="ECO:0000256" key="3">
    <source>
        <dbReference type="ARBA" id="ARBA00023180"/>
    </source>
</evidence>
<keyword evidence="4 5" id="KW-0326">Glycosidase</keyword>
<organism evidence="9 10">
    <name type="scientific">Acanthoscelides obtectus</name>
    <name type="common">Bean weevil</name>
    <name type="synonym">Bruchus obtectus</name>
    <dbReference type="NCBI Taxonomy" id="200917"/>
    <lineage>
        <taxon>Eukaryota</taxon>
        <taxon>Metazoa</taxon>
        <taxon>Ecdysozoa</taxon>
        <taxon>Arthropoda</taxon>
        <taxon>Hexapoda</taxon>
        <taxon>Insecta</taxon>
        <taxon>Pterygota</taxon>
        <taxon>Neoptera</taxon>
        <taxon>Endopterygota</taxon>
        <taxon>Coleoptera</taxon>
        <taxon>Polyphaga</taxon>
        <taxon>Cucujiformia</taxon>
        <taxon>Chrysomeloidea</taxon>
        <taxon>Chrysomelidae</taxon>
        <taxon>Bruchinae</taxon>
        <taxon>Bruchini</taxon>
        <taxon>Acanthoscelides</taxon>
    </lineage>
</organism>
<dbReference type="SMART" id="SM00636">
    <property type="entry name" value="Glyco_18"/>
    <property type="match status" value="1"/>
</dbReference>
<dbReference type="AlphaFoldDB" id="A0A9P0NYB4"/>
<dbReference type="OrthoDB" id="76388at2759"/>
<comment type="similarity">
    <text evidence="6">Belongs to the glycosyl hydrolase 18 family.</text>
</comment>
<keyword evidence="1" id="KW-0732">Signal</keyword>
<keyword evidence="7" id="KW-0812">Transmembrane</keyword>
<evidence type="ECO:0000259" key="8">
    <source>
        <dbReference type="PROSITE" id="PS51910"/>
    </source>
</evidence>
<evidence type="ECO:0000256" key="6">
    <source>
        <dbReference type="RuleBase" id="RU004453"/>
    </source>
</evidence>
<dbReference type="InterPro" id="IPR050314">
    <property type="entry name" value="Glycosyl_Hydrlase_18"/>
</dbReference>
<proteinExistence type="inferred from homology"/>
<evidence type="ECO:0000313" key="9">
    <source>
        <dbReference type="EMBL" id="CAH1961843.1"/>
    </source>
</evidence>
<dbReference type="PROSITE" id="PS51910">
    <property type="entry name" value="GH18_2"/>
    <property type="match status" value="1"/>
</dbReference>
<dbReference type="PANTHER" id="PTHR11177">
    <property type="entry name" value="CHITINASE"/>
    <property type="match status" value="1"/>
</dbReference>